<organism evidence="9 10">
    <name type="scientific">Holothuria leucospilota</name>
    <name type="common">Black long sea cucumber</name>
    <name type="synonym">Mertensiothuria leucospilota</name>
    <dbReference type="NCBI Taxonomy" id="206669"/>
    <lineage>
        <taxon>Eukaryota</taxon>
        <taxon>Metazoa</taxon>
        <taxon>Echinodermata</taxon>
        <taxon>Eleutherozoa</taxon>
        <taxon>Echinozoa</taxon>
        <taxon>Holothuroidea</taxon>
        <taxon>Aspidochirotacea</taxon>
        <taxon>Aspidochirotida</taxon>
        <taxon>Holothuriidae</taxon>
        <taxon>Holothuria</taxon>
    </lineage>
</organism>
<comment type="function">
    <text evidence="3">Acyl-CoA synthases catalyze the initial reaction in fatty acid metabolism, by forming a thioester with CoA. Has some preference toward medium-chain substrates. Plays a role in adipocyte differentiation.</text>
</comment>
<dbReference type="AlphaFoldDB" id="A0A9Q0YSC9"/>
<accession>A0A9Q0YSC9</accession>
<comment type="caution">
    <text evidence="9">The sequence shown here is derived from an EMBL/GenBank/DDBJ whole genome shotgun (WGS) entry which is preliminary data.</text>
</comment>
<dbReference type="GO" id="GO:0031956">
    <property type="term" value="F:medium-chain fatty acid-CoA ligase activity"/>
    <property type="evidence" value="ECO:0007669"/>
    <property type="project" value="UniProtKB-EC"/>
</dbReference>
<dbReference type="Gene3D" id="2.30.38.10">
    <property type="entry name" value="Luciferase, Domain 3"/>
    <property type="match status" value="1"/>
</dbReference>
<keyword evidence="10" id="KW-1185">Reference proteome</keyword>
<comment type="catalytic activity">
    <reaction evidence="6">
        <text>a medium-chain fatty acid + ATP + CoA = a medium-chain fatty acyl-CoA + AMP + diphosphate</text>
        <dbReference type="Rhea" id="RHEA:48340"/>
        <dbReference type="ChEBI" id="CHEBI:30616"/>
        <dbReference type="ChEBI" id="CHEBI:33019"/>
        <dbReference type="ChEBI" id="CHEBI:57287"/>
        <dbReference type="ChEBI" id="CHEBI:59558"/>
        <dbReference type="ChEBI" id="CHEBI:90546"/>
        <dbReference type="ChEBI" id="CHEBI:456215"/>
        <dbReference type="EC" id="6.2.1.2"/>
    </reaction>
</comment>
<dbReference type="Pfam" id="PF13193">
    <property type="entry name" value="AMP-binding_C"/>
    <property type="match status" value="1"/>
</dbReference>
<evidence type="ECO:0000256" key="5">
    <source>
        <dbReference type="ARBA" id="ARBA00047319"/>
    </source>
</evidence>
<dbReference type="InterPro" id="IPR000873">
    <property type="entry name" value="AMP-dep_synth/lig_dom"/>
</dbReference>
<name>A0A9Q0YSC9_HOLLE</name>
<dbReference type="Pfam" id="PF00501">
    <property type="entry name" value="AMP-binding"/>
    <property type="match status" value="2"/>
</dbReference>
<feature type="domain" description="AMP-dependent synthetase/ligase" evidence="7">
    <location>
        <begin position="273"/>
        <end position="368"/>
    </location>
</feature>
<comment type="catalytic activity">
    <reaction evidence="5">
        <text>octanoate + ATP + CoA = octanoyl-CoA + AMP + diphosphate</text>
        <dbReference type="Rhea" id="RHEA:33631"/>
        <dbReference type="ChEBI" id="CHEBI:25646"/>
        <dbReference type="ChEBI" id="CHEBI:30616"/>
        <dbReference type="ChEBI" id="CHEBI:33019"/>
        <dbReference type="ChEBI" id="CHEBI:57287"/>
        <dbReference type="ChEBI" id="CHEBI:57386"/>
        <dbReference type="ChEBI" id="CHEBI:456215"/>
    </reaction>
</comment>
<evidence type="ECO:0000259" key="8">
    <source>
        <dbReference type="Pfam" id="PF13193"/>
    </source>
</evidence>
<dbReference type="EMBL" id="JAIZAY010000016">
    <property type="protein sequence ID" value="KAJ8026996.1"/>
    <property type="molecule type" value="Genomic_DNA"/>
</dbReference>
<dbReference type="PANTHER" id="PTHR43201">
    <property type="entry name" value="ACYL-COA SYNTHETASE"/>
    <property type="match status" value="1"/>
</dbReference>
<dbReference type="InterPro" id="IPR045851">
    <property type="entry name" value="AMP-bd_C_sf"/>
</dbReference>
<evidence type="ECO:0000313" key="9">
    <source>
        <dbReference type="EMBL" id="KAJ8026996.1"/>
    </source>
</evidence>
<dbReference type="Gene3D" id="3.30.300.30">
    <property type="match status" value="1"/>
</dbReference>
<evidence type="ECO:0000256" key="2">
    <source>
        <dbReference type="ARBA" id="ARBA00022598"/>
    </source>
</evidence>
<dbReference type="FunFam" id="3.30.300.30:FF:000008">
    <property type="entry name" value="2,3-dihydroxybenzoate-AMP ligase"/>
    <property type="match status" value="1"/>
</dbReference>
<dbReference type="Proteomes" id="UP001152320">
    <property type="component" value="Chromosome 16"/>
</dbReference>
<sequence>MSVSLLVRSLRLAHCDRRHTANAMYRAVSSTLRFHLVCGTFHDVRAFSSAASVYGLGSDVTLKESYCHGASDTPLFGKTIGVALQETVEKFPDRDAFVYGSEGSRHTYRQLLDEVDCFAAGLTATGIRKGDRVGMWGPNSREWILTQYACARIGAILVNVNPAYRVEETVHALRMVGMKAIVAPPGFLTQDYYSILREICPELEATKPGNLKSERLPDLRTVVIAGNESLEGTFKFNDVMEMGHDTRHETENLGRDLQFDEAINIQFTSGAVAACPLPLYHAAGTVIGSLSIILHGATCVFPSPSFEPKVLLKSIQDEKCTNFPGVPTIYIDTLNHPEFDKYDISSVRQCGMGASPCPEEVLKLTQSKLNLTPVVKVIDPQTKKILPVNECGEVCMRSYGNMKGYWNDPEKTKESIIDGWMHSGDLGKMDENGNISIVGRIKDVIIRGGVNIFPVEVEDFLYQHPKVETVQIVGVPDERMGEEVCACIKLKQGEISNAEEIKAFCKEKISHFKIPRYVEFVESFPMTVTLKVKKFALREIVAKKLGLSEK</sequence>
<proteinExistence type="inferred from homology"/>
<evidence type="ECO:0000313" key="10">
    <source>
        <dbReference type="Proteomes" id="UP001152320"/>
    </source>
</evidence>
<evidence type="ECO:0000256" key="3">
    <source>
        <dbReference type="ARBA" id="ARBA00037247"/>
    </source>
</evidence>
<reference evidence="9" key="1">
    <citation type="submission" date="2021-10" db="EMBL/GenBank/DDBJ databases">
        <title>Tropical sea cucumber genome reveals ecological adaptation and Cuvierian tubules defense mechanism.</title>
        <authorList>
            <person name="Chen T."/>
        </authorList>
    </citation>
    <scope>NUCLEOTIDE SEQUENCE</scope>
    <source>
        <strain evidence="9">Nanhai2018</strain>
        <tissue evidence="9">Muscle</tissue>
    </source>
</reference>
<comment type="similarity">
    <text evidence="1">Belongs to the ATP-dependent AMP-binding enzyme family.</text>
</comment>
<evidence type="ECO:0000256" key="1">
    <source>
        <dbReference type="ARBA" id="ARBA00006432"/>
    </source>
</evidence>
<feature type="domain" description="AMP-dependent synthetase/ligase" evidence="7">
    <location>
        <begin position="84"/>
        <end position="270"/>
    </location>
</feature>
<dbReference type="InterPro" id="IPR025110">
    <property type="entry name" value="AMP-bd_C"/>
</dbReference>
<dbReference type="SUPFAM" id="SSF56801">
    <property type="entry name" value="Acetyl-CoA synthetase-like"/>
    <property type="match status" value="1"/>
</dbReference>
<protein>
    <recommendedName>
        <fullName evidence="4">Medium-chain acyl-CoA ligase ACSF2, mitochondrial</fullName>
    </recommendedName>
</protein>
<evidence type="ECO:0000259" key="7">
    <source>
        <dbReference type="Pfam" id="PF00501"/>
    </source>
</evidence>
<gene>
    <name evidence="9" type="ORF">HOLleu_31997</name>
</gene>
<evidence type="ECO:0000256" key="6">
    <source>
        <dbReference type="ARBA" id="ARBA00048277"/>
    </source>
</evidence>
<dbReference type="Gene3D" id="3.40.50.980">
    <property type="match status" value="2"/>
</dbReference>
<dbReference type="GO" id="GO:0006631">
    <property type="term" value="P:fatty acid metabolic process"/>
    <property type="evidence" value="ECO:0007669"/>
    <property type="project" value="TreeGrafter"/>
</dbReference>
<dbReference type="OrthoDB" id="1700726at2759"/>
<evidence type="ECO:0000256" key="4">
    <source>
        <dbReference type="ARBA" id="ARBA00039638"/>
    </source>
</evidence>
<feature type="domain" description="AMP-binding enzyme C-terminal" evidence="8">
    <location>
        <begin position="456"/>
        <end position="529"/>
    </location>
</feature>
<keyword evidence="2" id="KW-0436">Ligase</keyword>
<dbReference type="PANTHER" id="PTHR43201:SF5">
    <property type="entry name" value="MEDIUM-CHAIN ACYL-COA LIGASE ACSF2, MITOCHONDRIAL"/>
    <property type="match status" value="1"/>
</dbReference>